<gene>
    <name evidence="7" type="ORF">PG1C_09245</name>
</gene>
<dbReference type="HOGENOM" id="CLU_073529_3_1_4"/>
<dbReference type="Proteomes" id="UP000061603">
    <property type="component" value="Chromosome"/>
</dbReference>
<dbReference type="GO" id="GO:0008237">
    <property type="term" value="F:metallopeptidase activity"/>
    <property type="evidence" value="ECO:0007669"/>
    <property type="project" value="UniProtKB-KW"/>
</dbReference>
<evidence type="ECO:0000313" key="7">
    <source>
        <dbReference type="EMBL" id="AJP48578.1"/>
    </source>
</evidence>
<dbReference type="PATRIC" id="fig|1565605.3.peg.1964"/>
<organism evidence="7 8">
    <name type="scientific">Rugosibacter aromaticivorans</name>
    <dbReference type="NCBI Taxonomy" id="1565605"/>
    <lineage>
        <taxon>Bacteria</taxon>
        <taxon>Pseudomonadati</taxon>
        <taxon>Pseudomonadota</taxon>
        <taxon>Betaproteobacteria</taxon>
        <taxon>Nitrosomonadales</taxon>
        <taxon>Sterolibacteriaceae</taxon>
        <taxon>Rugosibacter</taxon>
    </lineage>
</organism>
<dbReference type="NCBIfam" id="TIGR00608">
    <property type="entry name" value="radc"/>
    <property type="match status" value="1"/>
</dbReference>
<reference evidence="7 8" key="1">
    <citation type="journal article" date="2015" name="Genome Announc.">
        <title>Complete Genome Sequence of a Novel Bacterium within the Family Rhodocyclaceae That Degrades Polycyclic Aromatic Hydrocarbons.</title>
        <authorList>
            <person name="Singleton D.R."/>
            <person name="Dickey A.N."/>
            <person name="Scholl E.H."/>
            <person name="Wright F.A."/>
            <person name="Aitken M.D."/>
        </authorList>
    </citation>
    <scope>NUCLEOTIDE SEQUENCE [LARGE SCALE GENOMIC DNA]</scope>
    <source>
        <strain evidence="8">PG1-Ca6</strain>
    </source>
</reference>
<dbReference type="GO" id="GO:0006508">
    <property type="term" value="P:proteolysis"/>
    <property type="evidence" value="ECO:0007669"/>
    <property type="project" value="UniProtKB-KW"/>
</dbReference>
<dbReference type="STRING" id="1565605.PG1C_09245"/>
<dbReference type="PROSITE" id="PS50249">
    <property type="entry name" value="MPN"/>
    <property type="match status" value="1"/>
</dbReference>
<sequence length="168" mass="18313">MSTFSHSSDSSLLVRDVAGDYRPANADEVLAAARRVLAGQMRNCEVLSSPEVVRDFLRVKLGLLEHEVFAVLALDVQNRLIDYVELFRGTVSQTSVYPREVVKEALVRNAAALILVHNHPSGATEPSRADELLTQALKTALALVDIKLLDHLIVAGGDILSFAERGLL</sequence>
<keyword evidence="8" id="KW-1185">Reference proteome</keyword>
<accession>A0A0C5JA07</accession>
<keyword evidence="1" id="KW-0645">Protease</keyword>
<evidence type="ECO:0000256" key="3">
    <source>
        <dbReference type="ARBA" id="ARBA00022801"/>
    </source>
</evidence>
<dbReference type="Gene3D" id="3.40.140.10">
    <property type="entry name" value="Cytidine Deaminase, domain 2"/>
    <property type="match status" value="1"/>
</dbReference>
<dbReference type="SUPFAM" id="SSF102712">
    <property type="entry name" value="JAB1/MPN domain"/>
    <property type="match status" value="1"/>
</dbReference>
<dbReference type="PANTHER" id="PTHR30471:SF3">
    <property type="entry name" value="UPF0758 PROTEIN YEES-RELATED"/>
    <property type="match status" value="1"/>
</dbReference>
<dbReference type="InterPro" id="IPR001405">
    <property type="entry name" value="UPF0758"/>
</dbReference>
<evidence type="ECO:0000313" key="8">
    <source>
        <dbReference type="Proteomes" id="UP000061603"/>
    </source>
</evidence>
<evidence type="ECO:0000256" key="2">
    <source>
        <dbReference type="ARBA" id="ARBA00022723"/>
    </source>
</evidence>
<keyword evidence="4" id="KW-0862">Zinc</keyword>
<dbReference type="CDD" id="cd08071">
    <property type="entry name" value="MPN_DUF2466"/>
    <property type="match status" value="1"/>
</dbReference>
<dbReference type="InterPro" id="IPR025657">
    <property type="entry name" value="RadC_JAB"/>
</dbReference>
<dbReference type="EMBL" id="CP010554">
    <property type="protein sequence ID" value="AJP48578.1"/>
    <property type="molecule type" value="Genomic_DNA"/>
</dbReference>
<dbReference type="InterPro" id="IPR020891">
    <property type="entry name" value="UPF0758_CS"/>
</dbReference>
<name>A0A0C5JA07_9PROT</name>
<dbReference type="PROSITE" id="PS01302">
    <property type="entry name" value="UPF0758"/>
    <property type="match status" value="1"/>
</dbReference>
<dbReference type="RefSeq" id="WP_202634549.1">
    <property type="nucleotide sequence ID" value="NZ_CP010554.1"/>
</dbReference>
<keyword evidence="3" id="KW-0378">Hydrolase</keyword>
<evidence type="ECO:0000259" key="6">
    <source>
        <dbReference type="PROSITE" id="PS50249"/>
    </source>
</evidence>
<dbReference type="InterPro" id="IPR037518">
    <property type="entry name" value="MPN"/>
</dbReference>
<evidence type="ECO:0000256" key="4">
    <source>
        <dbReference type="ARBA" id="ARBA00022833"/>
    </source>
</evidence>
<keyword evidence="5" id="KW-0482">Metalloprotease</keyword>
<dbReference type="GO" id="GO:0046872">
    <property type="term" value="F:metal ion binding"/>
    <property type="evidence" value="ECO:0007669"/>
    <property type="project" value="UniProtKB-KW"/>
</dbReference>
<protein>
    <submittedName>
        <fullName evidence="7">DNA repair protein</fullName>
    </submittedName>
</protein>
<evidence type="ECO:0000256" key="1">
    <source>
        <dbReference type="ARBA" id="ARBA00022670"/>
    </source>
</evidence>
<evidence type="ECO:0000256" key="5">
    <source>
        <dbReference type="ARBA" id="ARBA00023049"/>
    </source>
</evidence>
<dbReference type="AlphaFoldDB" id="A0A0C5JA07"/>
<dbReference type="KEGG" id="rbu:PG1C_09245"/>
<proteinExistence type="predicted"/>
<keyword evidence="2" id="KW-0479">Metal-binding</keyword>
<dbReference type="PANTHER" id="PTHR30471">
    <property type="entry name" value="DNA REPAIR PROTEIN RADC"/>
    <property type="match status" value="1"/>
</dbReference>
<feature type="domain" description="MPN" evidence="6">
    <location>
        <begin position="46"/>
        <end position="168"/>
    </location>
</feature>
<dbReference type="Pfam" id="PF04002">
    <property type="entry name" value="RadC"/>
    <property type="match status" value="1"/>
</dbReference>